<dbReference type="GO" id="GO:0004496">
    <property type="term" value="F:mevalonate kinase activity"/>
    <property type="evidence" value="ECO:0007669"/>
    <property type="project" value="UniProtKB-EC"/>
</dbReference>
<comment type="similarity">
    <text evidence="2">Belongs to the GHMP kinase family. Mevalonate kinase subfamily.</text>
</comment>
<dbReference type="NCBIfam" id="TIGR00549">
    <property type="entry name" value="mevalon_kin"/>
    <property type="match status" value="1"/>
</dbReference>
<keyword evidence="5" id="KW-0444">Lipid biosynthesis</keyword>
<dbReference type="InterPro" id="IPR013750">
    <property type="entry name" value="GHMP_kinase_C_dom"/>
</dbReference>
<dbReference type="SUPFAM" id="SSF55060">
    <property type="entry name" value="GHMP Kinase, C-terminal domain"/>
    <property type="match status" value="1"/>
</dbReference>
<evidence type="ECO:0000256" key="10">
    <source>
        <dbReference type="ARBA" id="ARBA00022842"/>
    </source>
</evidence>
<dbReference type="PANTHER" id="PTHR43290:SF2">
    <property type="entry name" value="MEVALONATE KINASE"/>
    <property type="match status" value="1"/>
</dbReference>
<evidence type="ECO:0000256" key="2">
    <source>
        <dbReference type="ARBA" id="ARBA00006495"/>
    </source>
</evidence>
<evidence type="ECO:0000259" key="13">
    <source>
        <dbReference type="Pfam" id="PF00288"/>
    </source>
</evidence>
<dbReference type="InterPro" id="IPR014721">
    <property type="entry name" value="Ribsml_uS5_D2-typ_fold_subgr"/>
</dbReference>
<evidence type="ECO:0000313" key="16">
    <source>
        <dbReference type="Proteomes" id="UP000249799"/>
    </source>
</evidence>
<accession>A0A2Z4FMY3</accession>
<gene>
    <name evidence="15" type="primary">mvk</name>
    <name evidence="15" type="ORF">DN745_12080</name>
</gene>
<keyword evidence="8 15" id="KW-0418">Kinase</keyword>
<keyword evidence="4" id="KW-0963">Cytoplasm</keyword>
<dbReference type="Gene3D" id="3.30.70.890">
    <property type="entry name" value="GHMP kinase, C-terminal domain"/>
    <property type="match status" value="1"/>
</dbReference>
<evidence type="ECO:0000256" key="1">
    <source>
        <dbReference type="ARBA" id="ARBA00004496"/>
    </source>
</evidence>
<evidence type="ECO:0000256" key="11">
    <source>
        <dbReference type="ARBA" id="ARBA00023098"/>
    </source>
</evidence>
<evidence type="ECO:0000256" key="8">
    <source>
        <dbReference type="ARBA" id="ARBA00022777"/>
    </source>
</evidence>
<evidence type="ECO:0000256" key="5">
    <source>
        <dbReference type="ARBA" id="ARBA00022516"/>
    </source>
</evidence>
<dbReference type="PRINTS" id="PR00959">
    <property type="entry name" value="MEVGALKINASE"/>
</dbReference>
<evidence type="ECO:0000256" key="9">
    <source>
        <dbReference type="ARBA" id="ARBA00022840"/>
    </source>
</evidence>
<dbReference type="InterPro" id="IPR036554">
    <property type="entry name" value="GHMP_kinase_C_sf"/>
</dbReference>
<dbReference type="Pfam" id="PF00288">
    <property type="entry name" value="GHMP_kinases_N"/>
    <property type="match status" value="1"/>
</dbReference>
<keyword evidence="11" id="KW-0443">Lipid metabolism</keyword>
<evidence type="ECO:0000256" key="4">
    <source>
        <dbReference type="ARBA" id="ARBA00022490"/>
    </source>
</evidence>
<dbReference type="AlphaFoldDB" id="A0A2Z4FMY3"/>
<keyword evidence="9" id="KW-0067">ATP-binding</keyword>
<dbReference type="GO" id="GO:0005829">
    <property type="term" value="C:cytosol"/>
    <property type="evidence" value="ECO:0007669"/>
    <property type="project" value="TreeGrafter"/>
</dbReference>
<dbReference type="GO" id="GO:0019287">
    <property type="term" value="P:isopentenyl diphosphate biosynthetic process, mevalonate pathway"/>
    <property type="evidence" value="ECO:0007669"/>
    <property type="project" value="UniProtKB-UniPathway"/>
</dbReference>
<protein>
    <recommendedName>
        <fullName evidence="3">mevalonate kinase</fullName>
        <ecNumber evidence="3">2.7.1.36</ecNumber>
    </recommendedName>
</protein>
<keyword evidence="7" id="KW-0547">Nucleotide-binding</keyword>
<evidence type="ECO:0000256" key="12">
    <source>
        <dbReference type="ARBA" id="ARBA00029438"/>
    </source>
</evidence>
<dbReference type="GO" id="GO:0005524">
    <property type="term" value="F:ATP binding"/>
    <property type="evidence" value="ECO:0007669"/>
    <property type="project" value="UniProtKB-KW"/>
</dbReference>
<dbReference type="InterPro" id="IPR020568">
    <property type="entry name" value="Ribosomal_Su5_D2-typ_SF"/>
</dbReference>
<dbReference type="Proteomes" id="UP000249799">
    <property type="component" value="Chromosome"/>
</dbReference>
<dbReference type="UniPathway" id="UPA00057">
    <property type="reaction ID" value="UER00098"/>
</dbReference>
<dbReference type="KEGG" id="bsed:DN745_12080"/>
<dbReference type="OrthoDB" id="9764892at2"/>
<dbReference type="PANTHER" id="PTHR43290">
    <property type="entry name" value="MEVALONATE KINASE"/>
    <property type="match status" value="1"/>
</dbReference>
<comment type="pathway">
    <text evidence="12">Isoprenoid biosynthesis; isopentenyl diphosphate biosynthesis via mevalonate pathway; isopentenyl diphosphate from (R)-mevalonate: step 1/3.</text>
</comment>
<comment type="subcellular location">
    <subcellularLocation>
        <location evidence="1">Cytoplasm</location>
    </subcellularLocation>
</comment>
<evidence type="ECO:0000256" key="7">
    <source>
        <dbReference type="ARBA" id="ARBA00022741"/>
    </source>
</evidence>
<name>A0A2Z4FMY3_9DELT</name>
<sequence length="351" mass="36151">MVSSRECFNPSEETFVTKSEPQKDLGAEAVVARGHGRAKLILFGEHAVVYGKPAVAAGLPRGATATVQFSDAAVHQLTLRSALDEDVYARVECGAALDNVGVDAGDGERLCKAFAAILGHFDCPKTLQVDVTIEVPMGVGLGSSAALSVAVARGIGQLLGQPEQVDEAVDASERVFHGNPSGLDQMMAASKSGVYFYARAYDSELEVAPIEAPALTLAVCEAGPAASTAAMVEMVAQRRLRESQLIDSVNQVIGDTARAASAALTDGDWARVGELMDINHGALSSLGVTTRAIDAACHVARGAGALGAKLTGAGGGGCVVALTPGGAEDVLKAWAEHGWSGFEVTIDHRSK</sequence>
<dbReference type="Gene3D" id="3.30.230.10">
    <property type="match status" value="1"/>
</dbReference>
<dbReference type="EMBL" id="CP030032">
    <property type="protein sequence ID" value="AWV90038.1"/>
    <property type="molecule type" value="Genomic_DNA"/>
</dbReference>
<dbReference type="PROSITE" id="PS00627">
    <property type="entry name" value="GHMP_KINASES_ATP"/>
    <property type="match status" value="1"/>
</dbReference>
<reference evidence="15 16" key="1">
    <citation type="submission" date="2018-06" db="EMBL/GenBank/DDBJ databases">
        <title>Lujinxingia sediminis gen. nov. sp. nov., a new facultative anaerobic member of the class Deltaproteobacteria, and proposal of Lujinxingaceae fam. nov.</title>
        <authorList>
            <person name="Guo L.-Y."/>
            <person name="Li C.-M."/>
            <person name="Wang S."/>
            <person name="Du Z.-J."/>
        </authorList>
    </citation>
    <scope>NUCLEOTIDE SEQUENCE [LARGE SCALE GENOMIC DNA]</scope>
    <source>
        <strain evidence="15 16">FA350</strain>
    </source>
</reference>
<dbReference type="SUPFAM" id="SSF54211">
    <property type="entry name" value="Ribosomal protein S5 domain 2-like"/>
    <property type="match status" value="1"/>
</dbReference>
<keyword evidence="10" id="KW-0460">Magnesium</keyword>
<dbReference type="InterPro" id="IPR006204">
    <property type="entry name" value="GHMP_kinase_N_dom"/>
</dbReference>
<keyword evidence="16" id="KW-1185">Reference proteome</keyword>
<evidence type="ECO:0000256" key="3">
    <source>
        <dbReference type="ARBA" id="ARBA00012103"/>
    </source>
</evidence>
<evidence type="ECO:0000259" key="14">
    <source>
        <dbReference type="Pfam" id="PF08544"/>
    </source>
</evidence>
<dbReference type="EC" id="2.7.1.36" evidence="3"/>
<keyword evidence="6 15" id="KW-0808">Transferase</keyword>
<dbReference type="Pfam" id="PF08544">
    <property type="entry name" value="GHMP_kinases_C"/>
    <property type="match status" value="1"/>
</dbReference>
<dbReference type="InterPro" id="IPR006205">
    <property type="entry name" value="Mev_gal_kin"/>
</dbReference>
<evidence type="ECO:0000256" key="6">
    <source>
        <dbReference type="ARBA" id="ARBA00022679"/>
    </source>
</evidence>
<evidence type="ECO:0000313" key="15">
    <source>
        <dbReference type="EMBL" id="AWV90038.1"/>
    </source>
</evidence>
<dbReference type="InterPro" id="IPR006203">
    <property type="entry name" value="GHMP_knse_ATP-bd_CS"/>
</dbReference>
<proteinExistence type="inferred from homology"/>
<feature type="domain" description="GHMP kinase N-terminal" evidence="13">
    <location>
        <begin position="113"/>
        <end position="189"/>
    </location>
</feature>
<organism evidence="15 16">
    <name type="scientific">Bradymonas sediminis</name>
    <dbReference type="NCBI Taxonomy" id="1548548"/>
    <lineage>
        <taxon>Bacteria</taxon>
        <taxon>Deltaproteobacteria</taxon>
        <taxon>Bradymonadales</taxon>
        <taxon>Bradymonadaceae</taxon>
        <taxon>Bradymonas</taxon>
    </lineage>
</organism>
<feature type="domain" description="GHMP kinase C-terminal" evidence="14">
    <location>
        <begin position="262"/>
        <end position="338"/>
    </location>
</feature>